<sequence>MGKDSYEEVIAGLQKLLSESASLKPEAVQKIEQITSELKGAVAEAVSPTVEKIKTGFETFKKNIYEKKPEVFGELAEGQSPKFMVFACSDSRVCPSHILGFQPGEAFMVRNIANMVPPYDQVKYAGMGAAIEYAVLHLKVENIIVVGHSRCGGIKGLMSLNDDGSTTTDFIEDWVKICLPAKNKVRSQYGSLPAAEQCSKCEVEAVNVSLGNLITYPFVREGVANGTLALYGGYYNFVDGSFQTWGVNYGFTPINKI</sequence>
<dbReference type="EMBL" id="KI393888">
    <property type="protein sequence ID" value="ERN06663.1"/>
    <property type="molecule type" value="Genomic_DNA"/>
</dbReference>
<dbReference type="HOGENOM" id="CLU_053879_5_0_1"/>
<evidence type="ECO:0000256" key="3">
    <source>
        <dbReference type="ARBA" id="ARBA00012925"/>
    </source>
</evidence>
<evidence type="ECO:0000256" key="4">
    <source>
        <dbReference type="ARBA" id="ARBA00022833"/>
    </source>
</evidence>
<dbReference type="InterPro" id="IPR036874">
    <property type="entry name" value="Carbonic_anhydrase_sf"/>
</dbReference>
<dbReference type="GO" id="GO:0015976">
    <property type="term" value="P:carbon utilization"/>
    <property type="evidence" value="ECO:0007669"/>
    <property type="project" value="InterPro"/>
</dbReference>
<comment type="catalytic activity">
    <reaction evidence="6 8">
        <text>hydrogencarbonate + H(+) = CO2 + H2O</text>
        <dbReference type="Rhea" id="RHEA:10748"/>
        <dbReference type="ChEBI" id="CHEBI:15377"/>
        <dbReference type="ChEBI" id="CHEBI:15378"/>
        <dbReference type="ChEBI" id="CHEBI:16526"/>
        <dbReference type="ChEBI" id="CHEBI:17544"/>
        <dbReference type="EC" id="4.2.1.1"/>
    </reaction>
</comment>
<evidence type="ECO:0000256" key="5">
    <source>
        <dbReference type="ARBA" id="ARBA00023239"/>
    </source>
</evidence>
<dbReference type="CDD" id="cd00884">
    <property type="entry name" value="beta_CA_cladeB"/>
    <property type="match status" value="1"/>
</dbReference>
<dbReference type="SUPFAM" id="SSF53056">
    <property type="entry name" value="beta-carbonic anhydrase, cab"/>
    <property type="match status" value="1"/>
</dbReference>
<feature type="binding site" evidence="7">
    <location>
        <position position="88"/>
    </location>
    <ligand>
        <name>Zn(2+)</name>
        <dbReference type="ChEBI" id="CHEBI:29105"/>
    </ligand>
</feature>
<protein>
    <recommendedName>
        <fullName evidence="3 8">Carbonic anhydrase</fullName>
        <ecNumber evidence="3 8">4.2.1.1</ecNumber>
    </recommendedName>
    <alternativeName>
        <fullName evidence="8">Carbonate dehydratase</fullName>
    </alternativeName>
</protein>
<evidence type="ECO:0000313" key="10">
    <source>
        <dbReference type="Proteomes" id="UP000017836"/>
    </source>
</evidence>
<dbReference type="PANTHER" id="PTHR11002">
    <property type="entry name" value="CARBONIC ANHYDRASE"/>
    <property type="match status" value="1"/>
</dbReference>
<dbReference type="STRING" id="13333.W1PFE6"/>
<feature type="binding site" evidence="7">
    <location>
        <position position="90"/>
    </location>
    <ligand>
        <name>Zn(2+)</name>
        <dbReference type="ChEBI" id="CHEBI:29105"/>
    </ligand>
</feature>
<keyword evidence="7" id="KW-0479">Metal-binding</keyword>
<dbReference type="SMART" id="SM00947">
    <property type="entry name" value="Pro_CA"/>
    <property type="match status" value="1"/>
</dbReference>
<keyword evidence="5 8" id="KW-0456">Lyase</keyword>
<dbReference type="Pfam" id="PF00484">
    <property type="entry name" value="Pro_CA"/>
    <property type="match status" value="1"/>
</dbReference>
<accession>W1PFE6</accession>
<evidence type="ECO:0000256" key="1">
    <source>
        <dbReference type="ARBA" id="ARBA00002904"/>
    </source>
</evidence>
<dbReference type="InterPro" id="IPR001765">
    <property type="entry name" value="Carbonic_anhydrase"/>
</dbReference>
<dbReference type="eggNOG" id="KOG1578">
    <property type="taxonomic scope" value="Eukaryota"/>
</dbReference>
<comment type="similarity">
    <text evidence="2 8">Belongs to the beta-class carbonic anhydrase family.</text>
</comment>
<evidence type="ECO:0000313" key="9">
    <source>
        <dbReference type="EMBL" id="ERN06663.1"/>
    </source>
</evidence>
<evidence type="ECO:0000256" key="2">
    <source>
        <dbReference type="ARBA" id="ARBA00006217"/>
    </source>
</evidence>
<dbReference type="EC" id="4.2.1.1" evidence="3 8"/>
<dbReference type="InterPro" id="IPR015892">
    <property type="entry name" value="Carbonic_anhydrase_CS"/>
</dbReference>
<name>W1PFE6_AMBTC</name>
<dbReference type="OrthoDB" id="10248475at2759"/>
<dbReference type="InterPro" id="IPR045066">
    <property type="entry name" value="Beta_CA_cladeB"/>
</dbReference>
<proteinExistence type="inferred from homology"/>
<dbReference type="PROSITE" id="PS00704">
    <property type="entry name" value="PROK_CO2_ANHYDRASE_1"/>
    <property type="match status" value="1"/>
</dbReference>
<evidence type="ECO:0000256" key="7">
    <source>
        <dbReference type="PIRSR" id="PIRSR601765-1"/>
    </source>
</evidence>
<comment type="cofactor">
    <cofactor evidence="7">
        <name>Zn(2+)</name>
        <dbReference type="ChEBI" id="CHEBI:29105"/>
    </cofactor>
    <text evidence="7">Binds 1 zinc ion per subunit.</text>
</comment>
<dbReference type="Gene3D" id="3.40.1050.10">
    <property type="entry name" value="Carbonic anhydrase"/>
    <property type="match status" value="1"/>
</dbReference>
<dbReference type="GO" id="GO:0008270">
    <property type="term" value="F:zinc ion binding"/>
    <property type="evidence" value="ECO:0007669"/>
    <property type="project" value="UniProtKB-UniRule"/>
</dbReference>
<gene>
    <name evidence="9" type="ORF">AMTR_s00058p00191040</name>
</gene>
<organism evidence="9 10">
    <name type="scientific">Amborella trichopoda</name>
    <dbReference type="NCBI Taxonomy" id="13333"/>
    <lineage>
        <taxon>Eukaryota</taxon>
        <taxon>Viridiplantae</taxon>
        <taxon>Streptophyta</taxon>
        <taxon>Embryophyta</taxon>
        <taxon>Tracheophyta</taxon>
        <taxon>Spermatophyta</taxon>
        <taxon>Magnoliopsida</taxon>
        <taxon>Amborellales</taxon>
        <taxon>Amborellaceae</taxon>
        <taxon>Amborella</taxon>
    </lineage>
</organism>
<dbReference type="PANTHER" id="PTHR11002:SF56">
    <property type="entry name" value="BETA CARBONIC ANHYDRASE 2, CHLOROPLASTIC"/>
    <property type="match status" value="1"/>
</dbReference>
<dbReference type="Gramene" id="ERN06663">
    <property type="protein sequence ID" value="ERN06663"/>
    <property type="gene ID" value="AMTR_s00058p00191040"/>
</dbReference>
<feature type="binding site" evidence="7">
    <location>
        <position position="148"/>
    </location>
    <ligand>
        <name>Zn(2+)</name>
        <dbReference type="ChEBI" id="CHEBI:29105"/>
    </ligand>
</feature>
<evidence type="ECO:0000256" key="6">
    <source>
        <dbReference type="ARBA" id="ARBA00048348"/>
    </source>
</evidence>
<keyword evidence="4 7" id="KW-0862">Zinc</keyword>
<dbReference type="FunFam" id="3.40.1050.10:FF:000003">
    <property type="entry name" value="Carbonic anhydrase"/>
    <property type="match status" value="1"/>
</dbReference>
<reference evidence="10" key="1">
    <citation type="journal article" date="2013" name="Science">
        <title>The Amborella genome and the evolution of flowering plants.</title>
        <authorList>
            <consortium name="Amborella Genome Project"/>
        </authorList>
    </citation>
    <scope>NUCLEOTIDE SEQUENCE [LARGE SCALE GENOMIC DNA]</scope>
</reference>
<evidence type="ECO:0000256" key="8">
    <source>
        <dbReference type="RuleBase" id="RU003956"/>
    </source>
</evidence>
<dbReference type="Proteomes" id="UP000017836">
    <property type="component" value="Unassembled WGS sequence"/>
</dbReference>
<dbReference type="PROSITE" id="PS00705">
    <property type="entry name" value="PROK_CO2_ANHYDRASE_2"/>
    <property type="match status" value="1"/>
</dbReference>
<dbReference type="GO" id="GO:0004089">
    <property type="term" value="F:carbonate dehydratase activity"/>
    <property type="evidence" value="ECO:0007669"/>
    <property type="project" value="UniProtKB-UniRule"/>
</dbReference>
<comment type="function">
    <text evidence="1 8">Reversible hydration of carbon dioxide.</text>
</comment>
<keyword evidence="10" id="KW-1185">Reference proteome</keyword>
<dbReference type="OMA" id="KEDMAYE"/>
<feature type="binding site" evidence="7">
    <location>
        <position position="151"/>
    </location>
    <ligand>
        <name>Zn(2+)</name>
        <dbReference type="ChEBI" id="CHEBI:29105"/>
    </ligand>
</feature>
<dbReference type="AlphaFoldDB" id="W1PFE6"/>